<name>A7SKE5_NEMVE</name>
<keyword evidence="1" id="KW-0732">Signal</keyword>
<feature type="region of interest" description="Disordered" evidence="3">
    <location>
        <begin position="171"/>
        <end position="194"/>
    </location>
</feature>
<evidence type="ECO:0000256" key="2">
    <source>
        <dbReference type="ARBA" id="ARBA00023157"/>
    </source>
</evidence>
<dbReference type="Gene3D" id="2.60.40.4100">
    <property type="entry name" value="Zona pellucida, ZP-C domain"/>
    <property type="match status" value="1"/>
</dbReference>
<dbReference type="PROSITE" id="PS51034">
    <property type="entry name" value="ZP_2"/>
    <property type="match status" value="1"/>
</dbReference>
<sequence length="260" mass="29234">MALYRNQSFSTSFESREYPISIELDEPLYVGHSVTSSTADLVVFAETFRATTTGNPNSLPHYDFIRDGCEVDDTMTYNYTLNRVQRFTIHSFRFIANHTVIYLPCFLMVCHKNASDSRCHRGCAQPMRARRHIEASMRDFEAGLRDSDSGMREKVRRDVLDGSMLYELTPGPMKRRSIGGTGEEVGKKASNKEQGDSKLNHVLVGVGATFGGLFLVVCAILVFVLRRKHDRPGVPADHVRSYAQRGVTDDEGQASKQEEI</sequence>
<dbReference type="Proteomes" id="UP000001593">
    <property type="component" value="Unassembled WGS sequence"/>
</dbReference>
<keyword evidence="4" id="KW-0812">Transmembrane</keyword>
<reference evidence="6 7" key="1">
    <citation type="journal article" date="2007" name="Science">
        <title>Sea anemone genome reveals ancestral eumetazoan gene repertoire and genomic organization.</title>
        <authorList>
            <person name="Putnam N.H."/>
            <person name="Srivastava M."/>
            <person name="Hellsten U."/>
            <person name="Dirks B."/>
            <person name="Chapman J."/>
            <person name="Salamov A."/>
            <person name="Terry A."/>
            <person name="Shapiro H."/>
            <person name="Lindquist E."/>
            <person name="Kapitonov V.V."/>
            <person name="Jurka J."/>
            <person name="Genikhovich G."/>
            <person name="Grigoriev I.V."/>
            <person name="Lucas S.M."/>
            <person name="Steele R.E."/>
            <person name="Finnerty J.R."/>
            <person name="Technau U."/>
            <person name="Martindale M.Q."/>
            <person name="Rokhsar D.S."/>
        </authorList>
    </citation>
    <scope>NUCLEOTIDE SEQUENCE [LARGE SCALE GENOMIC DNA]</scope>
    <source>
        <strain evidence="7">CH2 X CH6</strain>
    </source>
</reference>
<evidence type="ECO:0000313" key="6">
    <source>
        <dbReference type="EMBL" id="EDO35823.1"/>
    </source>
</evidence>
<feature type="domain" description="ZP" evidence="5">
    <location>
        <begin position="1"/>
        <end position="126"/>
    </location>
</feature>
<feature type="transmembrane region" description="Helical" evidence="4">
    <location>
        <begin position="202"/>
        <end position="225"/>
    </location>
</feature>
<evidence type="ECO:0000256" key="1">
    <source>
        <dbReference type="ARBA" id="ARBA00022729"/>
    </source>
</evidence>
<dbReference type="EMBL" id="DS469686">
    <property type="protein sequence ID" value="EDO35823.1"/>
    <property type="molecule type" value="Genomic_DNA"/>
</dbReference>
<keyword evidence="4" id="KW-0472">Membrane</keyword>
<dbReference type="PANTHER" id="PTHR14002:SF43">
    <property type="entry name" value="DELTA-LIKE PROTEIN"/>
    <property type="match status" value="1"/>
</dbReference>
<dbReference type="AlphaFoldDB" id="A7SKE5"/>
<organism evidence="6 7">
    <name type="scientific">Nematostella vectensis</name>
    <name type="common">Starlet sea anemone</name>
    <dbReference type="NCBI Taxonomy" id="45351"/>
    <lineage>
        <taxon>Eukaryota</taxon>
        <taxon>Metazoa</taxon>
        <taxon>Cnidaria</taxon>
        <taxon>Anthozoa</taxon>
        <taxon>Hexacorallia</taxon>
        <taxon>Actiniaria</taxon>
        <taxon>Edwardsiidae</taxon>
        <taxon>Nematostella</taxon>
    </lineage>
</organism>
<proteinExistence type="predicted"/>
<keyword evidence="4" id="KW-1133">Transmembrane helix</keyword>
<keyword evidence="2" id="KW-1015">Disulfide bond</keyword>
<gene>
    <name evidence="6" type="ORF">NEMVEDRAFT_v1g213642</name>
</gene>
<dbReference type="InterPro" id="IPR055355">
    <property type="entry name" value="ZP-C"/>
</dbReference>
<dbReference type="InterPro" id="IPR001507">
    <property type="entry name" value="ZP_dom"/>
</dbReference>
<evidence type="ECO:0000313" key="7">
    <source>
        <dbReference type="Proteomes" id="UP000001593"/>
    </source>
</evidence>
<evidence type="ECO:0000256" key="4">
    <source>
        <dbReference type="SAM" id="Phobius"/>
    </source>
</evidence>
<dbReference type="HOGENOM" id="CLU_1070799_0_0_1"/>
<dbReference type="OMA" id="IANHTVI"/>
<feature type="region of interest" description="Disordered" evidence="3">
    <location>
        <begin position="234"/>
        <end position="260"/>
    </location>
</feature>
<dbReference type="eggNOG" id="ENOG502QW8I">
    <property type="taxonomic scope" value="Eukaryota"/>
</dbReference>
<evidence type="ECO:0000256" key="3">
    <source>
        <dbReference type="SAM" id="MobiDB-lite"/>
    </source>
</evidence>
<dbReference type="PANTHER" id="PTHR14002">
    <property type="entry name" value="ENDOGLIN/TGF-BETA RECEPTOR TYPE III"/>
    <property type="match status" value="1"/>
</dbReference>
<evidence type="ECO:0000259" key="5">
    <source>
        <dbReference type="PROSITE" id="PS51034"/>
    </source>
</evidence>
<dbReference type="PhylomeDB" id="A7SKE5"/>
<feature type="compositionally biased region" description="Basic and acidic residues" evidence="3">
    <location>
        <begin position="184"/>
        <end position="194"/>
    </location>
</feature>
<dbReference type="InterPro" id="IPR042235">
    <property type="entry name" value="ZP-C_dom"/>
</dbReference>
<keyword evidence="7" id="KW-1185">Reference proteome</keyword>
<dbReference type="Pfam" id="PF00100">
    <property type="entry name" value="Zona_pellucida"/>
    <property type="match status" value="1"/>
</dbReference>
<protein>
    <recommendedName>
        <fullName evidence="5">ZP domain-containing protein</fullName>
    </recommendedName>
</protein>
<dbReference type="InParanoid" id="A7SKE5"/>
<accession>A7SKE5</accession>